<dbReference type="PANTHER" id="PTHR33450">
    <property type="entry name" value="EMB|CAB67623.1-RELATED"/>
    <property type="match status" value="1"/>
</dbReference>
<dbReference type="PANTHER" id="PTHR33450:SF31">
    <property type="entry name" value="EMB|CAB67623.1"/>
    <property type="match status" value="1"/>
</dbReference>
<dbReference type="STRING" id="210143.A0A1R3JGC6"/>
<sequence length="312" mass="35514">MKKKASVMLKQIISLVWGSSVTKAKSMAVKGKMSAAKARLILFTFMKSKKSVFLGSISNKIHGLLGSSQEDDDDIIDINAKAIVPYNMNIADEEDDEKYPDLRHCLFEEAEELELQAEAEAGSIIDMVRNSKEEGGEDFSLEDEIDHVADLFITRPFEPTPYQIGIESFGCGETYHVSTRKHGVRVAPNETVEGLRALVETLQNRLHVVEERERRCEESEGRSSSHTRRGSRGGGASTSSSECIRMIGQPDDFLDWLHTVERIFEYQDEPENKQVKLVAIKLRKHASLWWENLVKQRERRGKDKIRTWEKMV</sequence>
<organism evidence="2 3">
    <name type="scientific">Corchorus capsularis</name>
    <name type="common">Jute</name>
    <dbReference type="NCBI Taxonomy" id="210143"/>
    <lineage>
        <taxon>Eukaryota</taxon>
        <taxon>Viridiplantae</taxon>
        <taxon>Streptophyta</taxon>
        <taxon>Embryophyta</taxon>
        <taxon>Tracheophyta</taxon>
        <taxon>Spermatophyta</taxon>
        <taxon>Magnoliopsida</taxon>
        <taxon>eudicotyledons</taxon>
        <taxon>Gunneridae</taxon>
        <taxon>Pentapetalae</taxon>
        <taxon>rosids</taxon>
        <taxon>malvids</taxon>
        <taxon>Malvales</taxon>
        <taxon>Malvaceae</taxon>
        <taxon>Grewioideae</taxon>
        <taxon>Apeibeae</taxon>
        <taxon>Corchorus</taxon>
    </lineage>
</organism>
<protein>
    <recommendedName>
        <fullName evidence="4">Retrotransposon gag protein</fullName>
    </recommendedName>
</protein>
<dbReference type="EMBL" id="AWWV01008022">
    <property type="protein sequence ID" value="OMO93860.1"/>
    <property type="molecule type" value="Genomic_DNA"/>
</dbReference>
<feature type="compositionally biased region" description="Basic and acidic residues" evidence="1">
    <location>
        <begin position="213"/>
        <end position="223"/>
    </location>
</feature>
<gene>
    <name evidence="2" type="ORF">CCACVL1_06314</name>
</gene>
<evidence type="ECO:0008006" key="4">
    <source>
        <dbReference type="Google" id="ProtNLM"/>
    </source>
</evidence>
<accession>A0A1R3JGC6</accession>
<dbReference type="Gramene" id="OMO93860">
    <property type="protein sequence ID" value="OMO93860"/>
    <property type="gene ID" value="CCACVL1_06314"/>
</dbReference>
<comment type="caution">
    <text evidence="2">The sequence shown here is derived from an EMBL/GenBank/DDBJ whole genome shotgun (WGS) entry which is preliminary data.</text>
</comment>
<dbReference type="AlphaFoldDB" id="A0A1R3JGC6"/>
<feature type="region of interest" description="Disordered" evidence="1">
    <location>
        <begin position="213"/>
        <end position="242"/>
    </location>
</feature>
<proteinExistence type="predicted"/>
<dbReference type="OrthoDB" id="684076at2759"/>
<reference evidence="2 3" key="1">
    <citation type="submission" date="2013-09" db="EMBL/GenBank/DDBJ databases">
        <title>Corchorus capsularis genome sequencing.</title>
        <authorList>
            <person name="Alam M."/>
            <person name="Haque M.S."/>
            <person name="Islam M.S."/>
            <person name="Emdad E.M."/>
            <person name="Islam M.M."/>
            <person name="Ahmed B."/>
            <person name="Halim A."/>
            <person name="Hossen Q.M.M."/>
            <person name="Hossain M.Z."/>
            <person name="Ahmed R."/>
            <person name="Khan M.M."/>
            <person name="Islam R."/>
            <person name="Rashid M.M."/>
            <person name="Khan S.A."/>
            <person name="Rahman M.S."/>
            <person name="Alam M."/>
        </authorList>
    </citation>
    <scope>NUCLEOTIDE SEQUENCE [LARGE SCALE GENOMIC DNA]</scope>
    <source>
        <strain evidence="3">cv. CVL-1</strain>
        <tissue evidence="2">Whole seedling</tissue>
    </source>
</reference>
<evidence type="ECO:0000256" key="1">
    <source>
        <dbReference type="SAM" id="MobiDB-lite"/>
    </source>
</evidence>
<evidence type="ECO:0000313" key="2">
    <source>
        <dbReference type="EMBL" id="OMO93860.1"/>
    </source>
</evidence>
<keyword evidence="3" id="KW-1185">Reference proteome</keyword>
<evidence type="ECO:0000313" key="3">
    <source>
        <dbReference type="Proteomes" id="UP000188268"/>
    </source>
</evidence>
<name>A0A1R3JGC6_COCAP</name>
<dbReference type="Proteomes" id="UP000188268">
    <property type="component" value="Unassembled WGS sequence"/>
</dbReference>